<accession>A0A183LHU8</accession>
<keyword evidence="2" id="KW-1185">Reference proteome</keyword>
<evidence type="ECO:0000313" key="1">
    <source>
        <dbReference type="EMBL" id="VDO57893.1"/>
    </source>
</evidence>
<evidence type="ECO:0000313" key="2">
    <source>
        <dbReference type="Proteomes" id="UP000277204"/>
    </source>
</evidence>
<reference evidence="1 2" key="1">
    <citation type="submission" date="2018-11" db="EMBL/GenBank/DDBJ databases">
        <authorList>
            <consortium name="Pathogen Informatics"/>
        </authorList>
    </citation>
    <scope>NUCLEOTIDE SEQUENCE [LARGE SCALE GENOMIC DNA]</scope>
    <source>
        <strain evidence="1 2">Zambia</strain>
    </source>
</reference>
<dbReference type="EMBL" id="UZAI01000959">
    <property type="protein sequence ID" value="VDO57893.1"/>
    <property type="molecule type" value="Genomic_DNA"/>
</dbReference>
<sequence>MKTSTFDGIHWTAQNQLDDLDFTHNLSLLSHTYEQMQMKTISVAAIYASVGHNIHKGKTKILKCNTQNTYPLTLGGEALEDVESFTYPESIINEKGGLDALVKTRNGKAITAFLQLKNI</sequence>
<name>A0A183LHU8_9TREM</name>
<gene>
    <name evidence="1" type="ORF">SMRZ_LOCUS3373</name>
</gene>
<dbReference type="AlphaFoldDB" id="A0A183LHU8"/>
<dbReference type="Proteomes" id="UP000277204">
    <property type="component" value="Unassembled WGS sequence"/>
</dbReference>
<protein>
    <submittedName>
        <fullName evidence="1">Uncharacterized protein</fullName>
    </submittedName>
</protein>
<proteinExistence type="predicted"/>
<organism evidence="1 2">
    <name type="scientific">Schistosoma margrebowiei</name>
    <dbReference type="NCBI Taxonomy" id="48269"/>
    <lineage>
        <taxon>Eukaryota</taxon>
        <taxon>Metazoa</taxon>
        <taxon>Spiralia</taxon>
        <taxon>Lophotrochozoa</taxon>
        <taxon>Platyhelminthes</taxon>
        <taxon>Trematoda</taxon>
        <taxon>Digenea</taxon>
        <taxon>Strigeidida</taxon>
        <taxon>Schistosomatoidea</taxon>
        <taxon>Schistosomatidae</taxon>
        <taxon>Schistosoma</taxon>
    </lineage>
</organism>